<dbReference type="GO" id="GO:0005739">
    <property type="term" value="C:mitochondrion"/>
    <property type="evidence" value="ECO:0007669"/>
    <property type="project" value="InterPro"/>
</dbReference>
<gene>
    <name evidence="2" type="ORF">HOLleu_08268</name>
</gene>
<evidence type="ECO:0000313" key="2">
    <source>
        <dbReference type="EMBL" id="KAJ8045288.1"/>
    </source>
</evidence>
<proteinExistence type="predicted"/>
<comment type="caution">
    <text evidence="2">The sequence shown here is derived from an EMBL/GenBank/DDBJ whole genome shotgun (WGS) entry which is preliminary data.</text>
</comment>
<dbReference type="OrthoDB" id="9923602at2759"/>
<sequence length="56" mass="6637">MVLHLVREFWWLSLPFAGAAIGIYLDKQQSVKYSGMKNKTKLFERELKEGDDAWKY</sequence>
<dbReference type="InterPro" id="IPR012575">
    <property type="entry name" value="NDUB1"/>
</dbReference>
<keyword evidence="1" id="KW-0732">Signal</keyword>
<dbReference type="Pfam" id="PF08040">
    <property type="entry name" value="NADH_oxidored"/>
    <property type="match status" value="1"/>
</dbReference>
<protein>
    <recommendedName>
        <fullName evidence="4">Complex I-MNLL</fullName>
    </recommendedName>
</protein>
<evidence type="ECO:0000256" key="1">
    <source>
        <dbReference type="SAM" id="SignalP"/>
    </source>
</evidence>
<evidence type="ECO:0000313" key="3">
    <source>
        <dbReference type="Proteomes" id="UP001152320"/>
    </source>
</evidence>
<accession>A0A9Q1CHC0</accession>
<dbReference type="Proteomes" id="UP001152320">
    <property type="component" value="Chromosome 3"/>
</dbReference>
<name>A0A9Q1CHC0_HOLLE</name>
<feature type="chain" id="PRO_5040178708" description="Complex I-MNLL" evidence="1">
    <location>
        <begin position="21"/>
        <end position="56"/>
    </location>
</feature>
<evidence type="ECO:0008006" key="4">
    <source>
        <dbReference type="Google" id="ProtNLM"/>
    </source>
</evidence>
<dbReference type="AlphaFoldDB" id="A0A9Q1CHC0"/>
<feature type="signal peptide" evidence="1">
    <location>
        <begin position="1"/>
        <end position="20"/>
    </location>
</feature>
<organism evidence="2 3">
    <name type="scientific">Holothuria leucospilota</name>
    <name type="common">Black long sea cucumber</name>
    <name type="synonym">Mertensiothuria leucospilota</name>
    <dbReference type="NCBI Taxonomy" id="206669"/>
    <lineage>
        <taxon>Eukaryota</taxon>
        <taxon>Metazoa</taxon>
        <taxon>Echinodermata</taxon>
        <taxon>Eleutherozoa</taxon>
        <taxon>Echinozoa</taxon>
        <taxon>Holothuroidea</taxon>
        <taxon>Aspidochirotacea</taxon>
        <taxon>Aspidochirotida</taxon>
        <taxon>Holothuriidae</taxon>
        <taxon>Holothuria</taxon>
    </lineage>
</organism>
<keyword evidence="3" id="KW-1185">Reference proteome</keyword>
<dbReference type="EMBL" id="JAIZAY010000003">
    <property type="protein sequence ID" value="KAJ8045288.1"/>
    <property type="molecule type" value="Genomic_DNA"/>
</dbReference>
<reference evidence="2" key="1">
    <citation type="submission" date="2021-10" db="EMBL/GenBank/DDBJ databases">
        <title>Tropical sea cucumber genome reveals ecological adaptation and Cuvierian tubules defense mechanism.</title>
        <authorList>
            <person name="Chen T."/>
        </authorList>
    </citation>
    <scope>NUCLEOTIDE SEQUENCE</scope>
    <source>
        <strain evidence="2">Nanhai2018</strain>
        <tissue evidence="2">Muscle</tissue>
    </source>
</reference>